<dbReference type="Proteomes" id="UP000235786">
    <property type="component" value="Unassembled WGS sequence"/>
</dbReference>
<proteinExistence type="predicted"/>
<protein>
    <submittedName>
        <fullName evidence="2">Uncharacterized protein</fullName>
    </submittedName>
</protein>
<evidence type="ECO:0000313" key="3">
    <source>
        <dbReference type="Proteomes" id="UP000235786"/>
    </source>
</evidence>
<feature type="compositionally biased region" description="Polar residues" evidence="1">
    <location>
        <begin position="636"/>
        <end position="645"/>
    </location>
</feature>
<dbReference type="EMBL" id="KZ613944">
    <property type="protein sequence ID" value="PMD41565.1"/>
    <property type="molecule type" value="Genomic_DNA"/>
</dbReference>
<reference evidence="2 3" key="1">
    <citation type="submission" date="2016-04" db="EMBL/GenBank/DDBJ databases">
        <title>A degradative enzymes factory behind the ericoid mycorrhizal symbiosis.</title>
        <authorList>
            <consortium name="DOE Joint Genome Institute"/>
            <person name="Martino E."/>
            <person name="Morin E."/>
            <person name="Grelet G."/>
            <person name="Kuo A."/>
            <person name="Kohler A."/>
            <person name="Daghino S."/>
            <person name="Barry K."/>
            <person name="Choi C."/>
            <person name="Cichocki N."/>
            <person name="Clum A."/>
            <person name="Copeland A."/>
            <person name="Hainaut M."/>
            <person name="Haridas S."/>
            <person name="Labutti K."/>
            <person name="Lindquist E."/>
            <person name="Lipzen A."/>
            <person name="Khouja H.-R."/>
            <person name="Murat C."/>
            <person name="Ohm R."/>
            <person name="Olson A."/>
            <person name="Spatafora J."/>
            <person name="Veneault-Fourrey C."/>
            <person name="Henrissat B."/>
            <person name="Grigoriev I."/>
            <person name="Martin F."/>
            <person name="Perotto S."/>
        </authorList>
    </citation>
    <scope>NUCLEOTIDE SEQUENCE [LARGE SCALE GENOMIC DNA]</scope>
    <source>
        <strain evidence="2 3">F</strain>
    </source>
</reference>
<gene>
    <name evidence="2" type="ORF">L207DRAFT_528176</name>
</gene>
<feature type="region of interest" description="Disordered" evidence="1">
    <location>
        <begin position="1"/>
        <end position="21"/>
    </location>
</feature>
<name>A0A2J6RSR0_HYAVF</name>
<feature type="compositionally biased region" description="Polar residues" evidence="1">
    <location>
        <begin position="311"/>
        <end position="322"/>
    </location>
</feature>
<organism evidence="2 3">
    <name type="scientific">Hyaloscypha variabilis (strain UAMH 11265 / GT02V1 / F)</name>
    <name type="common">Meliniomyces variabilis</name>
    <dbReference type="NCBI Taxonomy" id="1149755"/>
    <lineage>
        <taxon>Eukaryota</taxon>
        <taxon>Fungi</taxon>
        <taxon>Dikarya</taxon>
        <taxon>Ascomycota</taxon>
        <taxon>Pezizomycotina</taxon>
        <taxon>Leotiomycetes</taxon>
        <taxon>Helotiales</taxon>
        <taxon>Hyaloscyphaceae</taxon>
        <taxon>Hyaloscypha</taxon>
        <taxon>Hyaloscypha variabilis</taxon>
    </lineage>
</organism>
<evidence type="ECO:0000256" key="1">
    <source>
        <dbReference type="SAM" id="MobiDB-lite"/>
    </source>
</evidence>
<keyword evidence="3" id="KW-1185">Reference proteome</keyword>
<accession>A0A2J6RSR0</accession>
<feature type="compositionally biased region" description="Polar residues" evidence="1">
    <location>
        <begin position="332"/>
        <end position="351"/>
    </location>
</feature>
<feature type="region of interest" description="Disordered" evidence="1">
    <location>
        <begin position="636"/>
        <end position="706"/>
    </location>
</feature>
<dbReference type="AlphaFoldDB" id="A0A2J6RSR0"/>
<sequence>MEKSSMGSKPQEDVPNGGLLQISSVNAEPTWVQWTPINSGGLFRFANLGNPEYLNESTPVRSEHSSHTLEKLLGEPFDEKAEVPFPAENHQTGGSVVRFVKVEDDSAAWLQPQNDSQPLDSEDQELERILKQSIEEIDRQSQDRVSQLDTLFDTIYDETTTSYSGYEVDHNNDRNDSAVEYVERKQSDENKSSEDSSEIAIGVGGAENCVFDVADSASLQAENSSIQRGASLDVSKEISRHEGGPNLMDMQQNTVQCLESWQASFQQHYVTPHQPQPVQGNQYWAIPSQVISRQPTSTSAYANQIQRQLDQASSGITSNSGASAVVQPPPNTRQEQLWRSQPQGPYYRGTQNPKKVVRNTFLNQWLSMHRPDIPLPNSSGQGFLEQNQVFGNLSHMEQAAVNAFVVLKVEAEQAEARRNGLAKYREVDVKTGKGTTADFSTNGSRRSMLDSTNGMQLGRRIAPAPAGYHQQGANGRVHTKTTGAYSMIPSGDNSQNAMHPNFSHQSRSFGGACGYANKVPAVAQSSSSCTGHYVQVAVSHNHTLPFAQCGTPVDNSAAPVGTIFVSSNAYNTNWLPCPLPSQQQYAVDLIQHGQNLSKYGYLVTAPQTVYKNSPYMYQQPGGQPSTQNLGFQSTLSIGNDYSETTGHGGPSLGEGLPDQNAEMSMVMHEDSAGMKRQQSISDDGEDGSGEGGCYPSSPPSKRARRI</sequence>
<dbReference type="OrthoDB" id="10561287at2759"/>
<evidence type="ECO:0000313" key="2">
    <source>
        <dbReference type="EMBL" id="PMD41565.1"/>
    </source>
</evidence>
<feature type="region of interest" description="Disordered" evidence="1">
    <location>
        <begin position="311"/>
        <end position="351"/>
    </location>
</feature>